<dbReference type="SUPFAM" id="SSF159894">
    <property type="entry name" value="YgaC/TfoX-N like"/>
    <property type="match status" value="1"/>
</dbReference>
<reference evidence="2 3" key="1">
    <citation type="submission" date="2020-08" db="EMBL/GenBank/DDBJ databases">
        <title>Sequencing the genomes of 1000 actinobacteria strains.</title>
        <authorList>
            <person name="Klenk H.-P."/>
        </authorList>
    </citation>
    <scope>NUCLEOTIDE SEQUENCE [LARGE SCALE GENOMIC DNA]</scope>
    <source>
        <strain evidence="2 3">DSM 102030</strain>
    </source>
</reference>
<sequence>MSAGHTLAEHVLDLLGDDSETSLRRFFGGWSIDYGGRQIAIVMDTVYAKVPVSRRERWRTAGSRCFAYRAQGRTVNVETYWSLPDDALDDPAELRRLLLES</sequence>
<dbReference type="Pfam" id="PF04993">
    <property type="entry name" value="TfoX_N"/>
    <property type="match status" value="1"/>
</dbReference>
<dbReference type="InterPro" id="IPR007076">
    <property type="entry name" value="TfoX_N"/>
</dbReference>
<organism evidence="2 3">
    <name type="scientific">Lipingzhangella halophila</name>
    <dbReference type="NCBI Taxonomy" id="1783352"/>
    <lineage>
        <taxon>Bacteria</taxon>
        <taxon>Bacillati</taxon>
        <taxon>Actinomycetota</taxon>
        <taxon>Actinomycetes</taxon>
        <taxon>Streptosporangiales</taxon>
        <taxon>Nocardiopsidaceae</taxon>
        <taxon>Lipingzhangella</taxon>
    </lineage>
</organism>
<evidence type="ECO:0000259" key="1">
    <source>
        <dbReference type="Pfam" id="PF04993"/>
    </source>
</evidence>
<comment type="caution">
    <text evidence="2">The sequence shown here is derived from an EMBL/GenBank/DDBJ whole genome shotgun (WGS) entry which is preliminary data.</text>
</comment>
<dbReference type="Proteomes" id="UP000523007">
    <property type="component" value="Unassembled WGS sequence"/>
</dbReference>
<dbReference type="AlphaFoldDB" id="A0A7W7RNX3"/>
<protein>
    <submittedName>
        <fullName evidence="2">DNA transformation protein</fullName>
    </submittedName>
</protein>
<dbReference type="EMBL" id="JACHJT010000002">
    <property type="protein sequence ID" value="MBB4935464.1"/>
    <property type="molecule type" value="Genomic_DNA"/>
</dbReference>
<evidence type="ECO:0000313" key="3">
    <source>
        <dbReference type="Proteomes" id="UP000523007"/>
    </source>
</evidence>
<name>A0A7W7RNX3_9ACTN</name>
<feature type="domain" description="TfoX N-terminal" evidence="1">
    <location>
        <begin position="19"/>
        <end position="98"/>
    </location>
</feature>
<accession>A0A7W7RNX3</accession>
<evidence type="ECO:0000313" key="2">
    <source>
        <dbReference type="EMBL" id="MBB4935464.1"/>
    </source>
</evidence>
<proteinExistence type="predicted"/>
<dbReference type="RefSeq" id="WP_184585179.1">
    <property type="nucleotide sequence ID" value="NZ_JACHJT010000002.1"/>
</dbReference>
<gene>
    <name evidence="2" type="ORF">F4561_006358</name>
</gene>
<keyword evidence="3" id="KW-1185">Reference proteome</keyword>
<dbReference type="Gene3D" id="3.30.1460.30">
    <property type="entry name" value="YgaC/TfoX-N like chaperone"/>
    <property type="match status" value="1"/>
</dbReference>